<evidence type="ECO:0000313" key="1">
    <source>
        <dbReference type="EMBL" id="AIR97615.1"/>
    </source>
</evidence>
<keyword evidence="2" id="KW-1185">Reference proteome</keyword>
<reference evidence="2" key="1">
    <citation type="journal article" date="2015" name="J. Biotechnol.">
        <title>Complete genome sequence of the actinobacterium Streptomyces glaucescens GLA.O (DSM 40922) consisting of a linear chromosome and one linear plasmid.</title>
        <authorList>
            <person name="Ortseifen V."/>
            <person name="Winkler A."/>
            <person name="Albersmeier A."/>
            <person name="Wendler S."/>
            <person name="Puhler A."/>
            <person name="Kalinowski J."/>
            <person name="Ruckert C."/>
        </authorList>
    </citation>
    <scope>NUCLEOTIDE SEQUENCE [LARGE SCALE GENOMIC DNA]</scope>
    <source>
        <strain evidence="2">DSM 40922 / GLA O</strain>
    </source>
</reference>
<dbReference type="eggNOG" id="ENOG5031WUA">
    <property type="taxonomic scope" value="Bacteria"/>
</dbReference>
<name>A0A089YVF0_STRGA</name>
<dbReference type="RefSeq" id="WP_043499589.1">
    <property type="nucleotide sequence ID" value="NZ_CP009438.1"/>
</dbReference>
<gene>
    <name evidence="1" type="ORF">SGLAU_08015</name>
</gene>
<dbReference type="AlphaFoldDB" id="A0A089YVF0"/>
<evidence type="ECO:0000313" key="2">
    <source>
        <dbReference type="Proteomes" id="UP000029482"/>
    </source>
</evidence>
<organism evidence="1 2">
    <name type="scientific">Streptomyces glaucescens</name>
    <dbReference type="NCBI Taxonomy" id="1907"/>
    <lineage>
        <taxon>Bacteria</taxon>
        <taxon>Bacillati</taxon>
        <taxon>Actinomycetota</taxon>
        <taxon>Actinomycetes</taxon>
        <taxon>Kitasatosporales</taxon>
        <taxon>Streptomycetaceae</taxon>
        <taxon>Streptomyces</taxon>
    </lineage>
</organism>
<accession>A0A089YVF0</accession>
<protein>
    <submittedName>
        <fullName evidence="1">Putative secreted protein</fullName>
    </submittedName>
</protein>
<dbReference type="STRING" id="1907.SGLAU_08015"/>
<dbReference type="Proteomes" id="UP000029482">
    <property type="component" value="Chromosome"/>
</dbReference>
<dbReference type="HOGENOM" id="CLU_180858_0_0_11"/>
<dbReference type="EMBL" id="CP009438">
    <property type="protein sequence ID" value="AIR97615.1"/>
    <property type="molecule type" value="Genomic_DNA"/>
</dbReference>
<proteinExistence type="predicted"/>
<sequence length="68" mass="7423">MSARTQPRPRPASARAVDTRLPWWALALPALAFVALLTLILNPADAHAAVGEPVTARLMERLQQLLAR</sequence>
<dbReference type="KEGG" id="sgu:SGLAU_08015"/>